<name>A0ABR6VIW2_9FIRM</name>
<feature type="transmembrane region" description="Helical" evidence="7">
    <location>
        <begin position="104"/>
        <end position="124"/>
    </location>
</feature>
<evidence type="ECO:0000256" key="2">
    <source>
        <dbReference type="ARBA" id="ARBA00022475"/>
    </source>
</evidence>
<evidence type="ECO:0000256" key="4">
    <source>
        <dbReference type="ARBA" id="ARBA00022801"/>
    </source>
</evidence>
<accession>A0ABR6VIW2</accession>
<evidence type="ECO:0000256" key="6">
    <source>
        <dbReference type="ARBA" id="ARBA00023136"/>
    </source>
</evidence>
<feature type="transmembrane region" description="Helical" evidence="7">
    <location>
        <begin position="56"/>
        <end position="76"/>
    </location>
</feature>
<dbReference type="Proteomes" id="UP000606870">
    <property type="component" value="Unassembled WGS sequence"/>
</dbReference>
<keyword evidence="6 7" id="KW-0472">Membrane</keyword>
<comment type="subcellular location">
    <subcellularLocation>
        <location evidence="1">Cell membrane</location>
        <topology evidence="1">Multi-pass membrane protein</topology>
    </subcellularLocation>
</comment>
<feature type="transmembrane region" description="Helical" evidence="7">
    <location>
        <begin position="27"/>
        <end position="49"/>
    </location>
</feature>
<feature type="domain" description="Phosphatidic acid phosphatase type 2/haloperoxidase" evidence="8">
    <location>
        <begin position="57"/>
        <end position="169"/>
    </location>
</feature>
<dbReference type="InterPro" id="IPR036938">
    <property type="entry name" value="PAP2/HPO_sf"/>
</dbReference>
<dbReference type="InterPro" id="IPR000326">
    <property type="entry name" value="PAP2/HPO"/>
</dbReference>
<comment type="caution">
    <text evidence="9">The sequence shown here is derived from an EMBL/GenBank/DDBJ whole genome shotgun (WGS) entry which is preliminary data.</text>
</comment>
<evidence type="ECO:0000256" key="3">
    <source>
        <dbReference type="ARBA" id="ARBA00022692"/>
    </source>
</evidence>
<keyword evidence="2" id="KW-1003">Cell membrane</keyword>
<evidence type="ECO:0000256" key="1">
    <source>
        <dbReference type="ARBA" id="ARBA00004651"/>
    </source>
</evidence>
<evidence type="ECO:0000313" key="9">
    <source>
        <dbReference type="EMBL" id="MBC3537023.1"/>
    </source>
</evidence>
<dbReference type="PANTHER" id="PTHR14969:SF62">
    <property type="entry name" value="DECAPRENYLPHOSPHORYL-5-PHOSPHORIBOSE PHOSPHATASE RV3807C-RELATED"/>
    <property type="match status" value="1"/>
</dbReference>
<organism evidence="9 10">
    <name type="scientific">Megasphaera hominis</name>
    <dbReference type="NCBI Taxonomy" id="159836"/>
    <lineage>
        <taxon>Bacteria</taxon>
        <taxon>Bacillati</taxon>
        <taxon>Bacillota</taxon>
        <taxon>Negativicutes</taxon>
        <taxon>Veillonellales</taxon>
        <taxon>Veillonellaceae</taxon>
        <taxon>Megasphaera</taxon>
    </lineage>
</organism>
<proteinExistence type="predicted"/>
<keyword evidence="10" id="KW-1185">Reference proteome</keyword>
<dbReference type="Pfam" id="PF01569">
    <property type="entry name" value="PAP2"/>
    <property type="match status" value="1"/>
</dbReference>
<gene>
    <name evidence="9" type="ORF">H8J70_07145</name>
</gene>
<evidence type="ECO:0000259" key="8">
    <source>
        <dbReference type="SMART" id="SM00014"/>
    </source>
</evidence>
<dbReference type="RefSeq" id="WP_186503177.1">
    <property type="nucleotide sequence ID" value="NZ_JACOGK010000018.1"/>
</dbReference>
<dbReference type="PANTHER" id="PTHR14969">
    <property type="entry name" value="SPHINGOSINE-1-PHOSPHATE PHOSPHOHYDROLASE"/>
    <property type="match status" value="1"/>
</dbReference>
<protein>
    <submittedName>
        <fullName evidence="9">Phosphatase PAP2 family protein</fullName>
    </submittedName>
</protein>
<evidence type="ECO:0000256" key="5">
    <source>
        <dbReference type="ARBA" id="ARBA00022989"/>
    </source>
</evidence>
<keyword evidence="4" id="KW-0378">Hydrolase</keyword>
<dbReference type="EMBL" id="JACOGK010000018">
    <property type="protein sequence ID" value="MBC3537023.1"/>
    <property type="molecule type" value="Genomic_DNA"/>
</dbReference>
<dbReference type="Gene3D" id="1.20.144.10">
    <property type="entry name" value="Phosphatidic acid phosphatase type 2/haloperoxidase"/>
    <property type="match status" value="1"/>
</dbReference>
<sequence>MDWLTHLDISTLYWLHQSVGSTVMNRFIVSLTTLINCLWLWLAVGITGLWQKRSRWLVVTVIVAVGAAVLIGDGALKHVVMRTRPCFLLSDAPLLMPLPSLHSYSFPSGHSFFFFSGATAIYGWNHRLGQVAYGVALLVAFSRLYLFMHFPSDVLAGAILGILVGRCAYLACRHVQKSITK</sequence>
<dbReference type="SUPFAM" id="SSF48317">
    <property type="entry name" value="Acid phosphatase/Vanadium-dependent haloperoxidase"/>
    <property type="match status" value="1"/>
</dbReference>
<reference evidence="9 10" key="1">
    <citation type="submission" date="2020-08" db="EMBL/GenBank/DDBJ databases">
        <authorList>
            <person name="Liu C."/>
            <person name="Sun Q."/>
        </authorList>
    </citation>
    <scope>NUCLEOTIDE SEQUENCE [LARGE SCALE GENOMIC DNA]</scope>
    <source>
        <strain evidence="9 10">NSJ-59</strain>
    </source>
</reference>
<evidence type="ECO:0000256" key="7">
    <source>
        <dbReference type="SAM" id="Phobius"/>
    </source>
</evidence>
<evidence type="ECO:0000313" key="10">
    <source>
        <dbReference type="Proteomes" id="UP000606870"/>
    </source>
</evidence>
<feature type="transmembrane region" description="Helical" evidence="7">
    <location>
        <begin position="131"/>
        <end position="148"/>
    </location>
</feature>
<dbReference type="SMART" id="SM00014">
    <property type="entry name" value="acidPPc"/>
    <property type="match status" value="1"/>
</dbReference>
<feature type="transmembrane region" description="Helical" evidence="7">
    <location>
        <begin position="154"/>
        <end position="172"/>
    </location>
</feature>
<keyword evidence="5 7" id="KW-1133">Transmembrane helix</keyword>
<keyword evidence="3 7" id="KW-0812">Transmembrane</keyword>